<dbReference type="Gene3D" id="3.40.50.970">
    <property type="match status" value="2"/>
</dbReference>
<dbReference type="Pfam" id="PF02776">
    <property type="entry name" value="TPP_enzyme_N"/>
    <property type="match status" value="1"/>
</dbReference>
<dbReference type="InterPro" id="IPR012001">
    <property type="entry name" value="Thiamin_PyroP_enz_TPP-bd_dom"/>
</dbReference>
<feature type="domain" description="Thiamine pyrophosphate enzyme TPP-binding" evidence="5">
    <location>
        <begin position="389"/>
        <end position="544"/>
    </location>
</feature>
<dbReference type="InterPro" id="IPR047212">
    <property type="entry name" value="TPP_POXB-like"/>
</dbReference>
<accession>A0A7W9GRT3</accession>
<dbReference type="PANTHER" id="PTHR42981">
    <property type="entry name" value="PYRUVATE DEHYDROGENASE [UBIQUINONE]"/>
    <property type="match status" value="1"/>
</dbReference>
<organism evidence="7 8">
    <name type="scientific">Jiangella mangrovi</name>
    <dbReference type="NCBI Taxonomy" id="1524084"/>
    <lineage>
        <taxon>Bacteria</taxon>
        <taxon>Bacillati</taxon>
        <taxon>Actinomycetota</taxon>
        <taxon>Actinomycetes</taxon>
        <taxon>Jiangellales</taxon>
        <taxon>Jiangellaceae</taxon>
        <taxon>Jiangella</taxon>
    </lineage>
</organism>
<dbReference type="AlphaFoldDB" id="A0A7W9GRT3"/>
<dbReference type="InterPro" id="IPR047211">
    <property type="entry name" value="POXB-like"/>
</dbReference>
<keyword evidence="7" id="KW-0560">Oxidoreductase</keyword>
<evidence type="ECO:0000259" key="5">
    <source>
        <dbReference type="Pfam" id="PF02775"/>
    </source>
</evidence>
<evidence type="ECO:0000256" key="3">
    <source>
        <dbReference type="RuleBase" id="RU362132"/>
    </source>
</evidence>
<feature type="domain" description="Thiamine pyrophosphate enzyme N-terminal TPP-binding" evidence="6">
    <location>
        <begin position="4"/>
        <end position="120"/>
    </location>
</feature>
<evidence type="ECO:0000313" key="7">
    <source>
        <dbReference type="EMBL" id="MBB5788869.1"/>
    </source>
</evidence>
<dbReference type="InterPro" id="IPR000399">
    <property type="entry name" value="TPP-bd_CS"/>
</dbReference>
<dbReference type="InterPro" id="IPR029035">
    <property type="entry name" value="DHS-like_NAD/FAD-binding_dom"/>
</dbReference>
<dbReference type="GO" id="GO:0030976">
    <property type="term" value="F:thiamine pyrophosphate binding"/>
    <property type="evidence" value="ECO:0007669"/>
    <property type="project" value="InterPro"/>
</dbReference>
<comment type="caution">
    <text evidence="7">The sequence shown here is derived from an EMBL/GenBank/DDBJ whole genome shotgun (WGS) entry which is preliminary data.</text>
</comment>
<evidence type="ECO:0000259" key="6">
    <source>
        <dbReference type="Pfam" id="PF02776"/>
    </source>
</evidence>
<dbReference type="SUPFAM" id="SSF52518">
    <property type="entry name" value="Thiamin diphosphate-binding fold (THDP-binding)"/>
    <property type="match status" value="2"/>
</dbReference>
<comment type="similarity">
    <text evidence="1 3">Belongs to the TPP enzyme family.</text>
</comment>
<dbReference type="CDD" id="cd07039">
    <property type="entry name" value="TPP_PYR_POX"/>
    <property type="match status" value="1"/>
</dbReference>
<sequence length="596" mass="64027">MAETVAARLLARLREWGVEQVFGYPGDGINGIVAAFEEADDEPRFIQSRHEEMAAFEAVGYAKFSGRPGVCVATSGPGAIHLLNGLYDAKLDHVPVVAIVGQTARAAMGGHYQQEVDLQALFKDVASEYLAEVNVPEQLPNAVDRAFRTALARRAPTALIIPADVQELDYSAPEHVFRQVPSGPPDAPSSVVVPAEDQLARAAAVVNAGSRVAILIGQGARGAADEVMQVAETTGAGVAKALLGKDVLSDDLPYVTGSIGLLGTRASYELMRDCDTLLIVGSSFPYTQFLPDFGQARAVQIDLDGRMAGMRYPTEVNLVGDAGATLRALIPLLRPVTDRSWRGRVEESVADWWSTVERQAMVDASPVNPMRIVHELSLRIPDDAIVTADSGSSTNWYARLLRMRGGMRGSLSGTLATMGAGVPYAIGAKFACPDRPVVALVGDGAMQMNGLAELMTVTRYQDRWTDRRLVVCVFHNNDLNQVTWELRALGGAPKFEESQTLPDIDYAAAARGFGVDGVNVSSPDELGDAWDHALTADGPVLLDVRCDPEVPPIPPHATFEQVKETTEALLKGDPNAWRILVQGVKAKAQEFVPGRR</sequence>
<dbReference type="InterPro" id="IPR029061">
    <property type="entry name" value="THDP-binding"/>
</dbReference>
<dbReference type="InterPro" id="IPR012000">
    <property type="entry name" value="Thiamin_PyroP_enz_cen_dom"/>
</dbReference>
<dbReference type="InterPro" id="IPR011766">
    <property type="entry name" value="TPP_enzyme_TPP-bd"/>
</dbReference>
<dbReference type="PROSITE" id="PS00187">
    <property type="entry name" value="TPP_ENZYMES"/>
    <property type="match status" value="1"/>
</dbReference>
<evidence type="ECO:0000313" key="8">
    <source>
        <dbReference type="Proteomes" id="UP000542813"/>
    </source>
</evidence>
<evidence type="ECO:0000256" key="1">
    <source>
        <dbReference type="ARBA" id="ARBA00007812"/>
    </source>
</evidence>
<evidence type="ECO:0000256" key="2">
    <source>
        <dbReference type="ARBA" id="ARBA00023052"/>
    </source>
</evidence>
<dbReference type="InterPro" id="IPR047210">
    <property type="entry name" value="TPP_PYR_POXB-like"/>
</dbReference>
<gene>
    <name evidence="7" type="ORF">HD601_003444</name>
</gene>
<name>A0A7W9GRT3_9ACTN</name>
<protein>
    <submittedName>
        <fullName evidence="7">Pyruvate dehydrogenase (Quinone)</fullName>
        <ecNumber evidence="7">1.2.5.1</ecNumber>
    </submittedName>
</protein>
<dbReference type="Gene3D" id="3.40.50.1220">
    <property type="entry name" value="TPP-binding domain"/>
    <property type="match status" value="1"/>
</dbReference>
<dbReference type="SUPFAM" id="SSF52467">
    <property type="entry name" value="DHS-like NAD/FAD-binding domain"/>
    <property type="match status" value="1"/>
</dbReference>
<dbReference type="Pfam" id="PF02775">
    <property type="entry name" value="TPP_enzyme_C"/>
    <property type="match status" value="1"/>
</dbReference>
<evidence type="ECO:0000259" key="4">
    <source>
        <dbReference type="Pfam" id="PF00205"/>
    </source>
</evidence>
<dbReference type="Pfam" id="PF00205">
    <property type="entry name" value="TPP_enzyme_M"/>
    <property type="match status" value="1"/>
</dbReference>
<proteinExistence type="inferred from homology"/>
<dbReference type="Proteomes" id="UP000542813">
    <property type="component" value="Unassembled WGS sequence"/>
</dbReference>
<keyword evidence="2 3" id="KW-0786">Thiamine pyrophosphate</keyword>
<dbReference type="GO" id="GO:0052737">
    <property type="term" value="F:pyruvate dehydrogenase (quinone) activity"/>
    <property type="evidence" value="ECO:0007669"/>
    <property type="project" value="UniProtKB-EC"/>
</dbReference>
<keyword evidence="7" id="KW-0670">Pyruvate</keyword>
<keyword evidence="8" id="KW-1185">Reference proteome</keyword>
<dbReference type="EMBL" id="JACHMM010000001">
    <property type="protein sequence ID" value="MBB5788869.1"/>
    <property type="molecule type" value="Genomic_DNA"/>
</dbReference>
<dbReference type="GO" id="GO:0000287">
    <property type="term" value="F:magnesium ion binding"/>
    <property type="evidence" value="ECO:0007669"/>
    <property type="project" value="InterPro"/>
</dbReference>
<feature type="domain" description="Thiamine pyrophosphate enzyme central" evidence="4">
    <location>
        <begin position="199"/>
        <end position="329"/>
    </location>
</feature>
<dbReference type="CDD" id="cd02014">
    <property type="entry name" value="TPP_POX"/>
    <property type="match status" value="1"/>
</dbReference>
<dbReference type="EC" id="1.2.5.1" evidence="7"/>
<dbReference type="PANTHER" id="PTHR42981:SF2">
    <property type="entry name" value="PYRUVATE DEHYDROGENASE [UBIQUINONE]"/>
    <property type="match status" value="1"/>
</dbReference>
<dbReference type="RefSeq" id="WP_184823823.1">
    <property type="nucleotide sequence ID" value="NZ_JACHMM010000001.1"/>
</dbReference>
<dbReference type="NCBIfam" id="NF006129">
    <property type="entry name" value="PRK08273.1"/>
    <property type="match status" value="1"/>
</dbReference>
<reference evidence="7 8" key="1">
    <citation type="submission" date="2020-08" db="EMBL/GenBank/DDBJ databases">
        <title>Sequencing the genomes of 1000 actinobacteria strains.</title>
        <authorList>
            <person name="Klenk H.-P."/>
        </authorList>
    </citation>
    <scope>NUCLEOTIDE SEQUENCE [LARGE SCALE GENOMIC DNA]</scope>
    <source>
        <strain evidence="7 8">DSM 102122</strain>
    </source>
</reference>